<gene>
    <name evidence="1" type="ORF">HICCMSTLAB_LOCUS2969</name>
</gene>
<dbReference type="OrthoDB" id="7674489at2759"/>
<evidence type="ECO:0000313" key="1">
    <source>
        <dbReference type="EMBL" id="CAG5079267.1"/>
    </source>
</evidence>
<dbReference type="PANTHER" id="PTHR37162">
    <property type="entry name" value="HAT FAMILY DIMERISATION DOMAINCONTAINING PROTEIN-RELATED"/>
    <property type="match status" value="1"/>
</dbReference>
<organism evidence="1 2">
    <name type="scientific">Cotesia congregata</name>
    <name type="common">Parasitoid wasp</name>
    <name type="synonym">Apanteles congregatus</name>
    <dbReference type="NCBI Taxonomy" id="51543"/>
    <lineage>
        <taxon>Eukaryota</taxon>
        <taxon>Metazoa</taxon>
        <taxon>Ecdysozoa</taxon>
        <taxon>Arthropoda</taxon>
        <taxon>Hexapoda</taxon>
        <taxon>Insecta</taxon>
        <taxon>Pterygota</taxon>
        <taxon>Neoptera</taxon>
        <taxon>Endopterygota</taxon>
        <taxon>Hymenoptera</taxon>
        <taxon>Apocrita</taxon>
        <taxon>Ichneumonoidea</taxon>
        <taxon>Braconidae</taxon>
        <taxon>Microgastrinae</taxon>
        <taxon>Cotesia</taxon>
    </lineage>
</organism>
<accession>A0A8J2MAR8</accession>
<protein>
    <submittedName>
        <fullName evidence="1">Similar to ZBED9: SCAN domain-containing protein 3 (Homo sapiens)</fullName>
    </submittedName>
</protein>
<proteinExistence type="predicted"/>
<dbReference type="AlphaFoldDB" id="A0A8J2MAR8"/>
<dbReference type="Proteomes" id="UP000786811">
    <property type="component" value="Unassembled WGS sequence"/>
</dbReference>
<dbReference type="EMBL" id="CAJNRD030001117">
    <property type="protein sequence ID" value="CAG5079267.1"/>
    <property type="molecule type" value="Genomic_DNA"/>
</dbReference>
<reference evidence="1" key="1">
    <citation type="submission" date="2021-04" db="EMBL/GenBank/DDBJ databases">
        <authorList>
            <person name="Chebbi M.A.C M."/>
        </authorList>
    </citation>
    <scope>NUCLEOTIDE SEQUENCE</scope>
</reference>
<comment type="caution">
    <text evidence="1">The sequence shown here is derived from an EMBL/GenBank/DDBJ whole genome shotgun (WGS) entry which is preliminary data.</text>
</comment>
<sequence length="610" mass="70629">MEKWLQKTDLSCSESDSEVNLSKQRTKIVKKKRLTTKSKTNTPKFCEIWLNTPEFKDWIRKSSTKPNAAYCKICLTDIICYNKNCLSRHYKSSKHISNMETIENKASQQKIENLIQDLPLNKQIKRAEFILAATVAVKCLSFSLMDTLTPIISKISPDSKIAKQLSLKRTKTTAVIHSLSTVLLEELNEKLMKPGSFFSIIMDESTDVNNIKQCAFSVIYYDDKTAKIQTNFFDMVETDSATAEDLYSLLIKVITDKNIPLKNFVGFASDTANKMAGDNLSVFALLKKELPDIVTTKCSCHMIHLIASKACLKLSNSAEELLRNLAAYFHRSYKRIKGLEEFQEYFGVKIHKILSPSTTRWLSLKCCVDRVLEQYTPVHVYLQGELTDKSPPMLLSMVKTMDNRFTYVTLQFLSYALELFTDFNRLFQSEKPLLHKVKPEVEKLMKNICSNYIDITHIRRNDIMKLNHQDPHKYVPLNEVYVGTKANKSLEQLLTEKPSLELEVDEFRKKVLSFYIEAVTVLKQKFDFKDKIYEFLDLLDPKVARTFNIKSFDLVLKRFPVLNEYVTLQQLDNEWTEHALLNLEDNNIDINSTAEIYWQQIFKLTTQLVE</sequence>
<dbReference type="PANTHER" id="PTHR37162:SF1">
    <property type="entry name" value="BED-TYPE DOMAIN-CONTAINING PROTEIN"/>
    <property type="match status" value="1"/>
</dbReference>
<name>A0A8J2MAR8_COTCN</name>
<evidence type="ECO:0000313" key="2">
    <source>
        <dbReference type="Proteomes" id="UP000786811"/>
    </source>
</evidence>
<dbReference type="InterPro" id="IPR012337">
    <property type="entry name" value="RNaseH-like_sf"/>
</dbReference>
<keyword evidence="2" id="KW-1185">Reference proteome</keyword>
<dbReference type="SUPFAM" id="SSF53098">
    <property type="entry name" value="Ribonuclease H-like"/>
    <property type="match status" value="1"/>
</dbReference>